<dbReference type="EC" id="3.5.1.19" evidence="6"/>
<dbReference type="EMBL" id="AWSU01000171">
    <property type="protein sequence ID" value="ERI77001.1"/>
    <property type="molecule type" value="Genomic_DNA"/>
</dbReference>
<dbReference type="InterPro" id="IPR000868">
    <property type="entry name" value="Isochorismatase-like_dom"/>
</dbReference>
<keyword evidence="3" id="KW-0479">Metal-binding</keyword>
<keyword evidence="4" id="KW-0378">Hydrolase</keyword>
<evidence type="ECO:0000256" key="4">
    <source>
        <dbReference type="ARBA" id="ARBA00022801"/>
    </source>
</evidence>
<dbReference type="SUPFAM" id="SSF52499">
    <property type="entry name" value="Isochorismatase-like hydrolases"/>
    <property type="match status" value="1"/>
</dbReference>
<dbReference type="PANTHER" id="PTHR11080:SF2">
    <property type="entry name" value="LD05707P"/>
    <property type="match status" value="1"/>
</dbReference>
<dbReference type="GO" id="GO:0046872">
    <property type="term" value="F:metal ion binding"/>
    <property type="evidence" value="ECO:0007669"/>
    <property type="project" value="UniProtKB-KW"/>
</dbReference>
<sequence length="177" mass="19688">MKGDCTEMKKLLVVIDMQNDFVDGSLGTEEAMKIVPEVQARIEQHKSEGQEVVFTMDTHYDNYLETLEGKNLPVEHCKKETEGWQLCSPLSGYEGKRFEKPTFGSVELAAYARDKDYDSIELVGLCTDICVISIALLLKAVLPGTPIRVRAACCAGVTPESHRNALEAMKMCQIEVI</sequence>
<evidence type="ECO:0000256" key="7">
    <source>
        <dbReference type="ARBA" id="ARBA00043224"/>
    </source>
</evidence>
<dbReference type="PANTHER" id="PTHR11080">
    <property type="entry name" value="PYRAZINAMIDASE/NICOTINAMIDASE"/>
    <property type="match status" value="1"/>
</dbReference>
<comment type="pathway">
    <text evidence="5">Cofactor biosynthesis; nicotinate biosynthesis; nicotinate from nicotinamide: step 1/1.</text>
</comment>
<reference evidence="9 10" key="1">
    <citation type="submission" date="2013-07" db="EMBL/GenBank/DDBJ databases">
        <authorList>
            <person name="Weinstock G."/>
            <person name="Sodergren E."/>
            <person name="Wylie T."/>
            <person name="Fulton L."/>
            <person name="Fulton R."/>
            <person name="Fronick C."/>
            <person name="O'Laughlin M."/>
            <person name="Godfrey J."/>
            <person name="Miner T."/>
            <person name="Herter B."/>
            <person name="Appelbaum E."/>
            <person name="Cordes M."/>
            <person name="Lek S."/>
            <person name="Wollam A."/>
            <person name="Pepin K.H."/>
            <person name="Palsikar V.B."/>
            <person name="Mitreva M."/>
            <person name="Wilson R.K."/>
        </authorList>
    </citation>
    <scope>NUCLEOTIDE SEQUENCE [LARGE SCALE GENOMIC DNA]</scope>
    <source>
        <strain evidence="9 10">ATCC 14940</strain>
    </source>
</reference>
<evidence type="ECO:0000256" key="5">
    <source>
        <dbReference type="ARBA" id="ARBA00037900"/>
    </source>
</evidence>
<comment type="caution">
    <text evidence="9">The sequence shown here is derived from an EMBL/GenBank/DDBJ whole genome shotgun (WGS) entry which is preliminary data.</text>
</comment>
<name>A0ABC9TY04_CLOSY</name>
<evidence type="ECO:0000256" key="2">
    <source>
        <dbReference type="ARBA" id="ARBA00022642"/>
    </source>
</evidence>
<proteinExistence type="inferred from homology"/>
<dbReference type="GO" id="GO:0019363">
    <property type="term" value="P:pyridine nucleotide biosynthetic process"/>
    <property type="evidence" value="ECO:0007669"/>
    <property type="project" value="UniProtKB-KW"/>
</dbReference>
<dbReference type="CDD" id="cd00431">
    <property type="entry name" value="cysteine_hydrolases"/>
    <property type="match status" value="1"/>
</dbReference>
<evidence type="ECO:0000256" key="3">
    <source>
        <dbReference type="ARBA" id="ARBA00022723"/>
    </source>
</evidence>
<dbReference type="InterPro" id="IPR052347">
    <property type="entry name" value="Isochorismatase_Nicotinamidase"/>
</dbReference>
<dbReference type="Gene3D" id="3.40.50.850">
    <property type="entry name" value="Isochorismatase-like"/>
    <property type="match status" value="1"/>
</dbReference>
<dbReference type="InterPro" id="IPR036380">
    <property type="entry name" value="Isochorismatase-like_sf"/>
</dbReference>
<protein>
    <recommendedName>
        <fullName evidence="6">nicotinamidase</fullName>
        <ecNumber evidence="6">3.5.1.19</ecNumber>
    </recommendedName>
    <alternativeName>
        <fullName evidence="7">Nicotinamide deamidase</fullName>
    </alternativeName>
</protein>
<keyword evidence="2" id="KW-0662">Pyridine nucleotide biosynthesis</keyword>
<dbReference type="GO" id="GO:0008936">
    <property type="term" value="F:nicotinamidase activity"/>
    <property type="evidence" value="ECO:0007669"/>
    <property type="project" value="UniProtKB-EC"/>
</dbReference>
<comment type="similarity">
    <text evidence="1">Belongs to the isochorismatase family.</text>
</comment>
<dbReference type="AlphaFoldDB" id="A0ABC9TY04"/>
<organism evidence="9 10">
    <name type="scientific">[Clostridium] symbiosum ATCC 14940</name>
    <dbReference type="NCBI Taxonomy" id="411472"/>
    <lineage>
        <taxon>Bacteria</taxon>
        <taxon>Bacillati</taxon>
        <taxon>Bacillota</taxon>
        <taxon>Clostridia</taxon>
        <taxon>Lachnospirales</taxon>
        <taxon>Lachnospiraceae</taxon>
        <taxon>Otoolea</taxon>
    </lineage>
</organism>
<evidence type="ECO:0000259" key="8">
    <source>
        <dbReference type="Pfam" id="PF00857"/>
    </source>
</evidence>
<accession>A0ABC9TY04</accession>
<evidence type="ECO:0000313" key="10">
    <source>
        <dbReference type="Proteomes" id="UP000016491"/>
    </source>
</evidence>
<dbReference type="Pfam" id="PF00857">
    <property type="entry name" value="Isochorismatase"/>
    <property type="match status" value="1"/>
</dbReference>
<evidence type="ECO:0000256" key="6">
    <source>
        <dbReference type="ARBA" id="ARBA00039017"/>
    </source>
</evidence>
<gene>
    <name evidence="9" type="ORF">CLOSYM_02274</name>
</gene>
<feature type="domain" description="Isochorismatase-like" evidence="8">
    <location>
        <begin position="11"/>
        <end position="176"/>
    </location>
</feature>
<evidence type="ECO:0000313" key="9">
    <source>
        <dbReference type="EMBL" id="ERI77001.1"/>
    </source>
</evidence>
<evidence type="ECO:0000256" key="1">
    <source>
        <dbReference type="ARBA" id="ARBA00006336"/>
    </source>
</evidence>
<dbReference type="Proteomes" id="UP000016491">
    <property type="component" value="Unassembled WGS sequence"/>
</dbReference>